<comment type="subcellular location">
    <subcellularLocation>
        <location evidence="1">Cell membrane</location>
    </subcellularLocation>
    <subcellularLocation>
        <location evidence="2">Cytoplasm</location>
        <location evidence="2">Cytoskeleton</location>
        <location evidence="2">Cilium axoneme</location>
    </subcellularLocation>
</comment>
<keyword evidence="9" id="KW-0969">Cilium</keyword>
<keyword evidence="6" id="KW-0853">WD repeat</keyword>
<evidence type="ECO:0000256" key="10">
    <source>
        <dbReference type="ARBA" id="ARBA00023136"/>
    </source>
</evidence>
<evidence type="ECO:0000256" key="11">
    <source>
        <dbReference type="ARBA" id="ARBA00023212"/>
    </source>
</evidence>
<protein>
    <submittedName>
        <fullName evidence="13">WD repeat-containing and planar cell polarity effector protein fritz homolog</fullName>
    </submittedName>
</protein>
<keyword evidence="7" id="KW-0677">Repeat</keyword>
<keyword evidence="10" id="KW-0472">Membrane</keyword>
<dbReference type="EMBL" id="LR791818">
    <property type="protein sequence ID" value="CAB3267680.1"/>
    <property type="molecule type" value="mRNA"/>
</dbReference>
<name>A0A6F9DXE8_9ASCI</name>
<evidence type="ECO:0000256" key="12">
    <source>
        <dbReference type="ARBA" id="ARBA00023273"/>
    </source>
</evidence>
<gene>
    <name evidence="13" type="primary">Wdpcp</name>
</gene>
<evidence type="ECO:0000256" key="9">
    <source>
        <dbReference type="ARBA" id="ARBA00023069"/>
    </source>
</evidence>
<keyword evidence="8" id="KW-0970">Cilium biogenesis/degradation</keyword>
<dbReference type="PANTHER" id="PTHR13667:SF5">
    <property type="entry name" value="WD REPEAT-CONTAINING AND PLANAR CELL POLARITY EFFECTOR PROTEIN FRITZ HOMOLOG"/>
    <property type="match status" value="1"/>
</dbReference>
<dbReference type="Gene3D" id="2.130.10.10">
    <property type="entry name" value="YVTN repeat-like/Quinoprotein amine dehydrogenase"/>
    <property type="match status" value="1"/>
</dbReference>
<keyword evidence="5" id="KW-0963">Cytoplasm</keyword>
<comment type="similarity">
    <text evidence="3">Belongs to the WD repeat fritz family.</text>
</comment>
<reference evidence="13" key="1">
    <citation type="submission" date="2020-04" db="EMBL/GenBank/DDBJ databases">
        <authorList>
            <person name="Neveu A P."/>
        </authorList>
    </citation>
    <scope>NUCLEOTIDE SEQUENCE</scope>
    <source>
        <tissue evidence="13">Whole embryo</tissue>
    </source>
</reference>
<evidence type="ECO:0000256" key="3">
    <source>
        <dbReference type="ARBA" id="ARBA00006059"/>
    </source>
</evidence>
<evidence type="ECO:0000256" key="7">
    <source>
        <dbReference type="ARBA" id="ARBA00022737"/>
    </source>
</evidence>
<keyword evidence="4" id="KW-1003">Cell membrane</keyword>
<evidence type="ECO:0000256" key="5">
    <source>
        <dbReference type="ARBA" id="ARBA00022490"/>
    </source>
</evidence>
<evidence type="ECO:0000256" key="1">
    <source>
        <dbReference type="ARBA" id="ARBA00004236"/>
    </source>
</evidence>
<dbReference type="GO" id="GO:0007399">
    <property type="term" value="P:nervous system development"/>
    <property type="evidence" value="ECO:0007669"/>
    <property type="project" value="TreeGrafter"/>
</dbReference>
<evidence type="ECO:0000256" key="6">
    <source>
        <dbReference type="ARBA" id="ARBA00022574"/>
    </source>
</evidence>
<dbReference type="AlphaFoldDB" id="A0A6F9DXE8"/>
<dbReference type="SUPFAM" id="SSF50978">
    <property type="entry name" value="WD40 repeat-like"/>
    <property type="match status" value="1"/>
</dbReference>
<accession>A0A6F9DXE8</accession>
<evidence type="ECO:0000256" key="4">
    <source>
        <dbReference type="ARBA" id="ARBA00022475"/>
    </source>
</evidence>
<dbReference type="GO" id="GO:0045184">
    <property type="term" value="P:establishment of protein localization"/>
    <property type="evidence" value="ECO:0007669"/>
    <property type="project" value="TreeGrafter"/>
</dbReference>
<evidence type="ECO:0000256" key="2">
    <source>
        <dbReference type="ARBA" id="ARBA00004430"/>
    </source>
</evidence>
<dbReference type="GO" id="GO:0097541">
    <property type="term" value="C:axonemal basal plate"/>
    <property type="evidence" value="ECO:0007669"/>
    <property type="project" value="TreeGrafter"/>
</dbReference>
<dbReference type="Pfam" id="PF11768">
    <property type="entry name" value="Frtz"/>
    <property type="match status" value="1"/>
</dbReference>
<sequence length="604" mass="68215">MAGFGFSLKFWTLQQNLISDKDIGVTQFYDKEVGSGEYYNAKKAFVTSRGEIWTPRNKRPYKLRENIKLLDEALKSSKVLHVKWSQQNNLQLSLSSGLLADANLTESGEIQKITFEKSLIGKITNPSSGIYASTFACFAFEEQSKLSFFTVKSEIKISTVDIPGPQARLKRHLMANMGEDMLVCWWKHGSWVQTASENERLNLVLLGSSFGRLEVLSSIKTEHDLIAVEFSQTNTNQVLTLEKSYNVRNERHLDSVVYECTRNKIQRLNVISFSLKHGVLSSARNRDEDRLVVGCSNGSIVLFDLVAQKRVAVVTRQDLVPTSLLFTDGLVVVGSSQGQMVIYDSALNPLKFFNMQEDESDLIELSSYLTSENGLLQMTTNNHNTMILTFSGGPLALFKLEGKLGINEILHRHITNFKIEEAVRLLCSLNWNYNDVEAYHGLMNIADHLMKQPLNHDRELQLEATFSSFYSSPRPISDGVVLKYRHTIGCYARRFFHHLLRYRRFEKAFLLAKDIHSSDLFLDIYFEAKEVGDNQLAKLAKLKADEIIAAESSDGESVQDAIPVPEVILQTAASHRLDEVLDETEANNQRNTGSSLKVTNLGYV</sequence>
<organism evidence="13">
    <name type="scientific">Phallusia mammillata</name>
    <dbReference type="NCBI Taxonomy" id="59560"/>
    <lineage>
        <taxon>Eukaryota</taxon>
        <taxon>Metazoa</taxon>
        <taxon>Chordata</taxon>
        <taxon>Tunicata</taxon>
        <taxon>Ascidiacea</taxon>
        <taxon>Phlebobranchia</taxon>
        <taxon>Ascidiidae</taxon>
        <taxon>Phallusia</taxon>
    </lineage>
</organism>
<dbReference type="PANTHER" id="PTHR13667">
    <property type="entry name" value="HOMOLOC-13"/>
    <property type="match status" value="1"/>
</dbReference>
<proteinExistence type="evidence at transcript level"/>
<dbReference type="GO" id="GO:0044782">
    <property type="term" value="P:cilium organization"/>
    <property type="evidence" value="ECO:0007669"/>
    <property type="project" value="TreeGrafter"/>
</dbReference>
<evidence type="ECO:0000313" key="13">
    <source>
        <dbReference type="EMBL" id="CAB3267680.1"/>
    </source>
</evidence>
<evidence type="ECO:0000256" key="8">
    <source>
        <dbReference type="ARBA" id="ARBA00022794"/>
    </source>
</evidence>
<dbReference type="InterPro" id="IPR024511">
    <property type="entry name" value="Frtz"/>
</dbReference>
<dbReference type="GO" id="GO:0005886">
    <property type="term" value="C:plasma membrane"/>
    <property type="evidence" value="ECO:0007669"/>
    <property type="project" value="UniProtKB-SubCell"/>
</dbReference>
<keyword evidence="11" id="KW-0206">Cytoskeleton</keyword>
<dbReference type="InterPro" id="IPR015943">
    <property type="entry name" value="WD40/YVTN_repeat-like_dom_sf"/>
</dbReference>
<keyword evidence="12" id="KW-0966">Cell projection</keyword>
<dbReference type="InterPro" id="IPR036322">
    <property type="entry name" value="WD40_repeat_dom_sf"/>
</dbReference>